<evidence type="ECO:0000259" key="1">
    <source>
        <dbReference type="Pfam" id="PF03732"/>
    </source>
</evidence>
<organism evidence="2">
    <name type="scientific">Spongospora subterranea</name>
    <dbReference type="NCBI Taxonomy" id="70186"/>
    <lineage>
        <taxon>Eukaryota</taxon>
        <taxon>Sar</taxon>
        <taxon>Rhizaria</taxon>
        <taxon>Endomyxa</taxon>
        <taxon>Phytomyxea</taxon>
        <taxon>Plasmodiophorida</taxon>
        <taxon>Plasmodiophoridae</taxon>
        <taxon>Spongospora</taxon>
    </lineage>
</organism>
<protein>
    <recommendedName>
        <fullName evidence="1">Retrotransposon gag domain-containing protein</fullName>
    </recommendedName>
</protein>
<accession>A0A0H5QK51</accession>
<feature type="domain" description="Retrotransposon gag" evidence="1">
    <location>
        <begin position="25"/>
        <end position="108"/>
    </location>
</feature>
<feature type="non-terminal residue" evidence="2">
    <location>
        <position position="109"/>
    </location>
</feature>
<dbReference type="InterPro" id="IPR005162">
    <property type="entry name" value="Retrotrans_gag_dom"/>
</dbReference>
<proteinExistence type="predicted"/>
<dbReference type="Pfam" id="PF03732">
    <property type="entry name" value="Retrotrans_gag"/>
    <property type="match status" value="1"/>
</dbReference>
<reference evidence="2" key="1">
    <citation type="submission" date="2015-04" db="EMBL/GenBank/DDBJ databases">
        <title>The genome sequence of the plant pathogenic Rhizarian Plasmodiophora brassicae reveals insights in its biotrophic life cycle and the origin of chitin synthesis.</title>
        <authorList>
            <person name="Schwelm A."/>
            <person name="Fogelqvist J."/>
            <person name="Knaust A."/>
            <person name="Julke S."/>
            <person name="Lilja T."/>
            <person name="Dhandapani V."/>
            <person name="Bonilla-Rosso G."/>
            <person name="Karlsson M."/>
            <person name="Shevchenko A."/>
            <person name="Choi S.R."/>
            <person name="Kim H.G."/>
            <person name="Park J.Y."/>
            <person name="Lim Y.P."/>
            <person name="Ludwig-Muller J."/>
            <person name="Dixelius C."/>
        </authorList>
    </citation>
    <scope>NUCLEOTIDE SEQUENCE</scope>
    <source>
        <tissue evidence="2">Potato root galls</tissue>
    </source>
</reference>
<name>A0A0H5QK51_9EUKA</name>
<dbReference type="EMBL" id="HACM01002053">
    <property type="protein sequence ID" value="CRZ02495.1"/>
    <property type="molecule type" value="Transcribed_RNA"/>
</dbReference>
<dbReference type="AlphaFoldDB" id="A0A0H5QK51"/>
<evidence type="ECO:0000313" key="2">
    <source>
        <dbReference type="EMBL" id="CRZ02495.1"/>
    </source>
</evidence>
<sequence>MGQVPHFLMAQPITYRADSLKIEFICSLLTGEARAWLTPRPGTKSLTFTDFHTFITTITAAFDDPDRVKKVADALLLLVMPNDQLKKYSNYFRLLVHDFDWRQSSLIHQ</sequence>